<dbReference type="Pfam" id="PF00071">
    <property type="entry name" value="Ras"/>
    <property type="match status" value="1"/>
</dbReference>
<dbReference type="FunFam" id="3.40.50.300:FF:004207">
    <property type="entry name" value="Ras GTPase"/>
    <property type="match status" value="1"/>
</dbReference>
<sequence>MSYDYDYIVKILMIGDGSVGKTSTVRRFVDDDFKKEEIPKEEFMIKYMEIGDFGENENNNNNKNNKNNNYGKRAKLIIKEERLEKYRIGRNEFISSDGFLLFFDVTDRSSYINLSNWIEEIKYRTRRINNDELPPIVIVGNKIDKDEYSIMVSHEEVKDFCDTRSIPFIFISAKFNENVELSFTTLQNLILKEKYFPNELSTPSSSSSSLSINLNDVKTNNNNNNNNKDKCNIM</sequence>
<dbReference type="SMART" id="SM00175">
    <property type="entry name" value="RAB"/>
    <property type="match status" value="1"/>
</dbReference>
<dbReference type="Proteomes" id="UP000002195">
    <property type="component" value="Unassembled WGS sequence"/>
</dbReference>
<dbReference type="VEuPathDB" id="AmoebaDB:DDB_G0294583"/>
<keyword evidence="6" id="KW-1185">Reference proteome</keyword>
<dbReference type="PROSITE" id="PS51421">
    <property type="entry name" value="RAS"/>
    <property type="match status" value="1"/>
</dbReference>
<dbReference type="InParanoid" id="Q86JP0"/>
<dbReference type="SMART" id="SM00173">
    <property type="entry name" value="RAS"/>
    <property type="match status" value="1"/>
</dbReference>
<dbReference type="HOGENOM" id="CLU_041217_10_1_1"/>
<dbReference type="KEGG" id="ddi:DDB_G0294583"/>
<dbReference type="EMBL" id="AAFI02000007">
    <property type="protein sequence ID" value="EAS66927.1"/>
    <property type="molecule type" value="Genomic_DNA"/>
</dbReference>
<dbReference type="InterPro" id="IPR050305">
    <property type="entry name" value="Small_GTPase_Rab"/>
</dbReference>
<organism evidence="5 6">
    <name type="scientific">Dictyostelium discoideum</name>
    <name type="common">Social amoeba</name>
    <dbReference type="NCBI Taxonomy" id="44689"/>
    <lineage>
        <taxon>Eukaryota</taxon>
        <taxon>Amoebozoa</taxon>
        <taxon>Evosea</taxon>
        <taxon>Eumycetozoa</taxon>
        <taxon>Dictyostelia</taxon>
        <taxon>Dictyosteliales</taxon>
        <taxon>Dictyosteliaceae</taxon>
        <taxon>Dictyostelium</taxon>
    </lineage>
</organism>
<dbReference type="GeneID" id="8618250"/>
<dbReference type="AlphaFoldDB" id="Q86JP0"/>
<dbReference type="Reactome" id="R-DDI-6811438">
    <property type="pathway name" value="Intra-Golgi traffic"/>
</dbReference>
<keyword evidence="3" id="KW-0342">GTP-binding</keyword>
<dbReference type="PRINTS" id="PR00449">
    <property type="entry name" value="RASTRNSFRMNG"/>
</dbReference>
<evidence type="ECO:0000256" key="2">
    <source>
        <dbReference type="ARBA" id="ARBA00022741"/>
    </source>
</evidence>
<dbReference type="GO" id="GO:0005525">
    <property type="term" value="F:GTP binding"/>
    <property type="evidence" value="ECO:0000318"/>
    <property type="project" value="GO_Central"/>
</dbReference>
<dbReference type="PaxDb" id="44689-DDB0233268"/>
<dbReference type="PhylomeDB" id="Q86JP0"/>
<dbReference type="OMA" id="CFIRIVS"/>
<evidence type="ECO:0000256" key="3">
    <source>
        <dbReference type="ARBA" id="ARBA00023134"/>
    </source>
</evidence>
<accession>Q1ZXN7</accession>
<dbReference type="SUPFAM" id="SSF52540">
    <property type="entry name" value="P-loop containing nucleoside triphosphate hydrolases"/>
    <property type="match status" value="1"/>
</dbReference>
<evidence type="ECO:0000256" key="4">
    <source>
        <dbReference type="SAM" id="MobiDB-lite"/>
    </source>
</evidence>
<dbReference type="SMR" id="Q86JP0"/>
<feature type="region of interest" description="Disordered" evidence="4">
    <location>
        <begin position="201"/>
        <end position="234"/>
    </location>
</feature>
<dbReference type="InterPro" id="IPR001806">
    <property type="entry name" value="Small_GTPase"/>
</dbReference>
<dbReference type="SMART" id="SM00174">
    <property type="entry name" value="RHO"/>
    <property type="match status" value="1"/>
</dbReference>
<reference evidence="5 6" key="1">
    <citation type="journal article" date="2005" name="Nature">
        <title>The genome of the social amoeba Dictyostelium discoideum.</title>
        <authorList>
            <consortium name="The Dictyostelium discoideum Sequencing Consortium"/>
            <person name="Eichinger L."/>
            <person name="Pachebat J.A."/>
            <person name="Glockner G."/>
            <person name="Rajandream M.A."/>
            <person name="Sucgang R."/>
            <person name="Berriman M."/>
            <person name="Song J."/>
            <person name="Olsen R."/>
            <person name="Szafranski K."/>
            <person name="Xu Q."/>
            <person name="Tunggal B."/>
            <person name="Kummerfeld S."/>
            <person name="Madera M."/>
            <person name="Konfortov B.A."/>
            <person name="Rivero F."/>
            <person name="Bankier A.T."/>
            <person name="Lehmann R."/>
            <person name="Hamlin N."/>
            <person name="Davies R."/>
            <person name="Gaudet P."/>
            <person name="Fey P."/>
            <person name="Pilcher K."/>
            <person name="Chen G."/>
            <person name="Saunders D."/>
            <person name="Sodergren E."/>
            <person name="Davis P."/>
            <person name="Kerhornou A."/>
            <person name="Nie X."/>
            <person name="Hall N."/>
            <person name="Anjard C."/>
            <person name="Hemphill L."/>
            <person name="Bason N."/>
            <person name="Farbrother P."/>
            <person name="Desany B."/>
            <person name="Just E."/>
            <person name="Morio T."/>
            <person name="Rost R."/>
            <person name="Churcher C."/>
            <person name="Cooper J."/>
            <person name="Haydock S."/>
            <person name="van Driessche N."/>
            <person name="Cronin A."/>
            <person name="Goodhead I."/>
            <person name="Muzny D."/>
            <person name="Mourier T."/>
            <person name="Pain A."/>
            <person name="Lu M."/>
            <person name="Harper D."/>
            <person name="Lindsay R."/>
            <person name="Hauser H."/>
            <person name="James K."/>
            <person name="Quiles M."/>
            <person name="Madan Babu M."/>
            <person name="Saito T."/>
            <person name="Buchrieser C."/>
            <person name="Wardroper A."/>
            <person name="Felder M."/>
            <person name="Thangavelu M."/>
            <person name="Johnson D."/>
            <person name="Knights A."/>
            <person name="Loulseged H."/>
            <person name="Mungall K."/>
            <person name="Oliver K."/>
            <person name="Price C."/>
            <person name="Quail M.A."/>
            <person name="Urushihara H."/>
            <person name="Hernandez J."/>
            <person name="Rabbinowitsch E."/>
            <person name="Steffen D."/>
            <person name="Sanders M."/>
            <person name="Ma J."/>
            <person name="Kohara Y."/>
            <person name="Sharp S."/>
            <person name="Simmonds M."/>
            <person name="Spiegler S."/>
            <person name="Tivey A."/>
            <person name="Sugano S."/>
            <person name="White B."/>
            <person name="Walker D."/>
            <person name="Woodward J."/>
            <person name="Winckler T."/>
            <person name="Tanaka Y."/>
            <person name="Shaulsky G."/>
            <person name="Schleicher M."/>
            <person name="Weinstock G."/>
            <person name="Rosenthal A."/>
            <person name="Cox E.C."/>
            <person name="Chisholm R.L."/>
            <person name="Gibbs R."/>
            <person name="Loomis W.F."/>
            <person name="Platzer M."/>
            <person name="Kay R.R."/>
            <person name="Williams J."/>
            <person name="Dear P.H."/>
            <person name="Noegel A.A."/>
            <person name="Barrell B."/>
            <person name="Kuspa A."/>
        </authorList>
    </citation>
    <scope>NUCLEOTIDE SEQUENCE [LARGE SCALE GENOMIC DNA]</scope>
    <source>
        <strain evidence="5 6">AX4</strain>
    </source>
</reference>
<proteinExistence type="inferred from homology"/>
<evidence type="ECO:0000313" key="6">
    <source>
        <dbReference type="Proteomes" id="UP000002195"/>
    </source>
</evidence>
<feature type="compositionally biased region" description="Low complexity" evidence="4">
    <location>
        <begin position="201"/>
        <end position="211"/>
    </location>
</feature>
<dbReference type="InterPro" id="IPR027417">
    <property type="entry name" value="P-loop_NTPase"/>
</dbReference>
<dbReference type="GO" id="GO:0003924">
    <property type="term" value="F:GTPase activity"/>
    <property type="evidence" value="ECO:0000318"/>
    <property type="project" value="GO_Central"/>
</dbReference>
<dbReference type="Reactome" id="R-DDI-8873719">
    <property type="pathway name" value="RAB geranylgeranylation"/>
</dbReference>
<dbReference type="PANTHER" id="PTHR47980">
    <property type="entry name" value="LD44762P"/>
    <property type="match status" value="1"/>
</dbReference>
<dbReference type="CDD" id="cd00154">
    <property type="entry name" value="Rab"/>
    <property type="match status" value="1"/>
</dbReference>
<dbReference type="Gene3D" id="3.40.50.300">
    <property type="entry name" value="P-loop containing nucleotide triphosphate hydrolases"/>
    <property type="match status" value="1"/>
</dbReference>
<name>Q86JP0_DICDI</name>
<dbReference type="dictyBase" id="DDB_G0294583"/>
<comment type="caution">
    <text evidence="5">The sequence shown here is derived from an EMBL/GenBank/DDBJ whole genome shotgun (WGS) entry which is preliminary data.</text>
</comment>
<dbReference type="GO" id="GO:0016192">
    <property type="term" value="P:vesicle-mediated transport"/>
    <property type="evidence" value="ECO:0000318"/>
    <property type="project" value="GO_Central"/>
</dbReference>
<dbReference type="RefSeq" id="XP_001134611.1">
    <property type="nucleotide sequence ID" value="XM_001134611.1"/>
</dbReference>
<gene>
    <name evidence="5" type="ORF">DDB_G0294583</name>
</gene>
<dbReference type="STRING" id="44689.Q86JP0"/>
<accession>Q86JP0</accession>
<evidence type="ECO:0000256" key="1">
    <source>
        <dbReference type="ARBA" id="ARBA00006270"/>
    </source>
</evidence>
<evidence type="ECO:0000313" key="5">
    <source>
        <dbReference type="EMBL" id="EAS66927.1"/>
    </source>
</evidence>
<keyword evidence="2" id="KW-0547">Nucleotide-binding</keyword>
<dbReference type="eggNOG" id="KOG0079">
    <property type="taxonomic scope" value="Eukaryota"/>
</dbReference>
<comment type="similarity">
    <text evidence="1">Belongs to the small GTPase superfamily. Rab family.</text>
</comment>
<dbReference type="PROSITE" id="PS51419">
    <property type="entry name" value="RAB"/>
    <property type="match status" value="1"/>
</dbReference>
<protein>
    <submittedName>
        <fullName evidence="5">Ras GTPase</fullName>
    </submittedName>
</protein>